<evidence type="ECO:0000313" key="1">
    <source>
        <dbReference type="EMBL" id="AEF05611.1"/>
    </source>
</evidence>
<accession>F5Z6U8</accession>
<reference evidence="1 2" key="1">
    <citation type="journal article" date="2011" name="J. Bacteriol.">
        <title>Complete genome sequence of the polycyclic aromatic hydrocarbon-degrading bacterium Alteromonas sp. strain SN2.</title>
        <authorList>
            <person name="Jin H.M."/>
            <person name="Jeong H."/>
            <person name="Moon E.J."/>
            <person name="Math R.K."/>
            <person name="Lee K."/>
            <person name="Kim H.J."/>
            <person name="Jeon C.O."/>
            <person name="Oh T.K."/>
            <person name="Kim J.F."/>
        </authorList>
    </citation>
    <scope>NUCLEOTIDE SEQUENCE [LARGE SCALE GENOMIC DNA]</scope>
    <source>
        <strain evidence="2">JCM 17741 / KACC 18427 / KCTC 11700BP / SN2</strain>
    </source>
</reference>
<protein>
    <recommendedName>
        <fullName evidence="3">Lacal_2735 family protein</fullName>
    </recommendedName>
</protein>
<dbReference type="RefSeq" id="WP_013786520.1">
    <property type="nucleotide sequence ID" value="NC_015554.1"/>
</dbReference>
<keyword evidence="2" id="KW-1185">Reference proteome</keyword>
<dbReference type="InterPro" id="IPR045493">
    <property type="entry name" value="DUF6435"/>
</dbReference>
<dbReference type="AlphaFoldDB" id="F5Z6U8"/>
<dbReference type="EMBL" id="CP002339">
    <property type="protein sequence ID" value="AEF05611.1"/>
    <property type="molecule type" value="Genomic_DNA"/>
</dbReference>
<sequence>MKINESMAMFGIFNSNPSKKMRKQYNILLEKAMQAQRNGDMKTYAKLTEESETLWGEIEALEKQPQ</sequence>
<dbReference type="HOGENOM" id="CLU_210182_0_0_6"/>
<dbReference type="Pfam" id="PF20027">
    <property type="entry name" value="DUF6435"/>
    <property type="match status" value="1"/>
</dbReference>
<dbReference type="Proteomes" id="UP000000683">
    <property type="component" value="Chromosome"/>
</dbReference>
<evidence type="ECO:0008006" key="3">
    <source>
        <dbReference type="Google" id="ProtNLM"/>
    </source>
</evidence>
<dbReference type="KEGG" id="alt:ambt_20600"/>
<proteinExistence type="predicted"/>
<dbReference type="NCBIfam" id="NF033487">
    <property type="entry name" value="Lacal_2735_fam"/>
    <property type="match status" value="1"/>
</dbReference>
<name>F5Z6U8_ALTNA</name>
<evidence type="ECO:0000313" key="2">
    <source>
        <dbReference type="Proteomes" id="UP000000683"/>
    </source>
</evidence>
<gene>
    <name evidence="1" type="ordered locus">ambt_20600</name>
</gene>
<organism evidence="1 2">
    <name type="scientific">Alteromonas naphthalenivorans</name>
    <dbReference type="NCBI Taxonomy" id="715451"/>
    <lineage>
        <taxon>Bacteria</taxon>
        <taxon>Pseudomonadati</taxon>
        <taxon>Pseudomonadota</taxon>
        <taxon>Gammaproteobacteria</taxon>
        <taxon>Alteromonadales</taxon>
        <taxon>Alteromonadaceae</taxon>
        <taxon>Alteromonas/Salinimonas group</taxon>
        <taxon>Alteromonas</taxon>
    </lineage>
</organism>